<evidence type="ECO:0000313" key="5">
    <source>
        <dbReference type="Proteomes" id="UP000236161"/>
    </source>
</evidence>
<dbReference type="InterPro" id="IPR002562">
    <property type="entry name" value="3'-5'_exonuclease_dom"/>
</dbReference>
<evidence type="ECO:0000256" key="1">
    <source>
        <dbReference type="ARBA" id="ARBA00022722"/>
    </source>
</evidence>
<dbReference type="GO" id="GO:0005737">
    <property type="term" value="C:cytoplasm"/>
    <property type="evidence" value="ECO:0007669"/>
    <property type="project" value="TreeGrafter"/>
</dbReference>
<dbReference type="SMART" id="SM00474">
    <property type="entry name" value="35EXOc"/>
    <property type="match status" value="1"/>
</dbReference>
<dbReference type="OrthoDB" id="1920326at2759"/>
<dbReference type="GO" id="GO:0008408">
    <property type="term" value="F:3'-5' exonuclease activity"/>
    <property type="evidence" value="ECO:0007669"/>
    <property type="project" value="InterPro"/>
</dbReference>
<accession>A0A2I0BFU7</accession>
<dbReference type="InterPro" id="IPR051132">
    <property type="entry name" value="3-5_Exonuclease_domain"/>
</dbReference>
<dbReference type="GO" id="GO:0003676">
    <property type="term" value="F:nucleic acid binding"/>
    <property type="evidence" value="ECO:0007669"/>
    <property type="project" value="InterPro"/>
</dbReference>
<dbReference type="PANTHER" id="PTHR13620">
    <property type="entry name" value="3-5 EXONUCLEASE"/>
    <property type="match status" value="1"/>
</dbReference>
<dbReference type="Proteomes" id="UP000236161">
    <property type="component" value="Unassembled WGS sequence"/>
</dbReference>
<sequence>MESWIVRNSESSFTVTFNSTDNISTTLTASADEVDSWIAEILRVHRRRLDRLIVGLDCEWRPSFSRVQNPVALLQLCVGRRCLIFQLLYADEIPSSLLDFLNDDRFTFVGVGIKNDAERLYDERYLEVCNAVDLSEIAAEKMERPDLRRMGLADLAMEVVAVEVRKPKHVTMSRWDNYHLSLDQILYACIDAFLSFEIGRRLHDGDF</sequence>
<dbReference type="CDD" id="cd06141">
    <property type="entry name" value="WRN_exo"/>
    <property type="match status" value="1"/>
</dbReference>
<keyword evidence="4" id="KW-0269">Exonuclease</keyword>
<keyword evidence="2" id="KW-0378">Hydrolase</keyword>
<evidence type="ECO:0000256" key="2">
    <source>
        <dbReference type="ARBA" id="ARBA00022801"/>
    </source>
</evidence>
<organism evidence="4 5">
    <name type="scientific">Apostasia shenzhenica</name>
    <dbReference type="NCBI Taxonomy" id="1088818"/>
    <lineage>
        <taxon>Eukaryota</taxon>
        <taxon>Viridiplantae</taxon>
        <taxon>Streptophyta</taxon>
        <taxon>Embryophyta</taxon>
        <taxon>Tracheophyta</taxon>
        <taxon>Spermatophyta</taxon>
        <taxon>Magnoliopsida</taxon>
        <taxon>Liliopsida</taxon>
        <taxon>Asparagales</taxon>
        <taxon>Orchidaceae</taxon>
        <taxon>Apostasioideae</taxon>
        <taxon>Apostasia</taxon>
    </lineage>
</organism>
<dbReference type="FunFam" id="3.30.420.10:FF:000054">
    <property type="entry name" value="Werner Syndrome-like exonuclease"/>
    <property type="match status" value="1"/>
</dbReference>
<protein>
    <submittedName>
        <fullName evidence="4">Werner Syndrome-like exonuclease</fullName>
    </submittedName>
</protein>
<dbReference type="InterPro" id="IPR012337">
    <property type="entry name" value="RNaseH-like_sf"/>
</dbReference>
<evidence type="ECO:0000259" key="3">
    <source>
        <dbReference type="SMART" id="SM00474"/>
    </source>
</evidence>
<dbReference type="Pfam" id="PF01612">
    <property type="entry name" value="DNA_pol_A_exo1"/>
    <property type="match status" value="1"/>
</dbReference>
<dbReference type="STRING" id="1088818.A0A2I0BFU7"/>
<dbReference type="InterPro" id="IPR036397">
    <property type="entry name" value="RNaseH_sf"/>
</dbReference>
<dbReference type="Gene3D" id="3.30.420.10">
    <property type="entry name" value="Ribonuclease H-like superfamily/Ribonuclease H"/>
    <property type="match status" value="1"/>
</dbReference>
<feature type="domain" description="3'-5' exonuclease" evidence="3">
    <location>
        <begin position="25"/>
        <end position="207"/>
    </location>
</feature>
<gene>
    <name evidence="4" type="primary">WEX</name>
    <name evidence="4" type="ORF">AXF42_Ash003316</name>
</gene>
<keyword evidence="5" id="KW-1185">Reference proteome</keyword>
<evidence type="ECO:0000313" key="4">
    <source>
        <dbReference type="EMBL" id="PKA66661.1"/>
    </source>
</evidence>
<dbReference type="GO" id="GO:0005634">
    <property type="term" value="C:nucleus"/>
    <property type="evidence" value="ECO:0007669"/>
    <property type="project" value="TreeGrafter"/>
</dbReference>
<dbReference type="EMBL" id="KZ451885">
    <property type="protein sequence ID" value="PKA66661.1"/>
    <property type="molecule type" value="Genomic_DNA"/>
</dbReference>
<dbReference type="SUPFAM" id="SSF53098">
    <property type="entry name" value="Ribonuclease H-like"/>
    <property type="match status" value="1"/>
</dbReference>
<dbReference type="AlphaFoldDB" id="A0A2I0BFU7"/>
<proteinExistence type="predicted"/>
<name>A0A2I0BFU7_9ASPA</name>
<dbReference type="PANTHER" id="PTHR13620:SF105">
    <property type="entry name" value="OS01G0737700 PROTEIN"/>
    <property type="match status" value="1"/>
</dbReference>
<dbReference type="GO" id="GO:0006139">
    <property type="term" value="P:nucleobase-containing compound metabolic process"/>
    <property type="evidence" value="ECO:0007669"/>
    <property type="project" value="InterPro"/>
</dbReference>
<keyword evidence="1" id="KW-0540">Nuclease</keyword>
<reference evidence="4 5" key="1">
    <citation type="journal article" date="2017" name="Nature">
        <title>The Apostasia genome and the evolution of orchids.</title>
        <authorList>
            <person name="Zhang G.Q."/>
            <person name="Liu K.W."/>
            <person name="Li Z."/>
            <person name="Lohaus R."/>
            <person name="Hsiao Y.Y."/>
            <person name="Niu S.C."/>
            <person name="Wang J.Y."/>
            <person name="Lin Y.C."/>
            <person name="Xu Q."/>
            <person name="Chen L.J."/>
            <person name="Yoshida K."/>
            <person name="Fujiwara S."/>
            <person name="Wang Z.W."/>
            <person name="Zhang Y.Q."/>
            <person name="Mitsuda N."/>
            <person name="Wang M."/>
            <person name="Liu G.H."/>
            <person name="Pecoraro L."/>
            <person name="Huang H.X."/>
            <person name="Xiao X.J."/>
            <person name="Lin M."/>
            <person name="Wu X.Y."/>
            <person name="Wu W.L."/>
            <person name="Chen Y.Y."/>
            <person name="Chang S.B."/>
            <person name="Sakamoto S."/>
            <person name="Ohme-Takagi M."/>
            <person name="Yagi M."/>
            <person name="Zeng S.J."/>
            <person name="Shen C.Y."/>
            <person name="Yeh C.M."/>
            <person name="Luo Y.B."/>
            <person name="Tsai W.C."/>
            <person name="Van de Peer Y."/>
            <person name="Liu Z.J."/>
        </authorList>
    </citation>
    <scope>NUCLEOTIDE SEQUENCE [LARGE SCALE GENOMIC DNA]</scope>
    <source>
        <strain evidence="5">cv. Shenzhen</strain>
        <tissue evidence="4">Stem</tissue>
    </source>
</reference>